<comment type="subcellular location">
    <subcellularLocation>
        <location evidence="1">Membrane</location>
        <topology evidence="1">Multi-pass membrane protein</topology>
    </subcellularLocation>
</comment>
<feature type="transmembrane region" description="Helical" evidence="7">
    <location>
        <begin position="166"/>
        <end position="186"/>
    </location>
</feature>
<evidence type="ECO:0000259" key="8">
    <source>
        <dbReference type="PROSITE" id="PS50850"/>
    </source>
</evidence>
<keyword evidence="4 7" id="KW-1133">Transmembrane helix</keyword>
<dbReference type="eggNOG" id="KOG0254">
    <property type="taxonomic scope" value="Eukaryota"/>
</dbReference>
<dbReference type="HOGENOM" id="CLU_001265_30_13_1"/>
<dbReference type="InterPro" id="IPR036259">
    <property type="entry name" value="MFS_trans_sf"/>
</dbReference>
<dbReference type="InParanoid" id="G4TIR7"/>
<dbReference type="InterPro" id="IPR050360">
    <property type="entry name" value="MFS_Sugar_Transporters"/>
</dbReference>
<feature type="domain" description="Major facilitator superfamily (MFS) profile" evidence="8">
    <location>
        <begin position="36"/>
        <end position="466"/>
    </location>
</feature>
<evidence type="ECO:0000256" key="4">
    <source>
        <dbReference type="ARBA" id="ARBA00022989"/>
    </source>
</evidence>
<evidence type="ECO:0000256" key="1">
    <source>
        <dbReference type="ARBA" id="ARBA00004141"/>
    </source>
</evidence>
<dbReference type="Pfam" id="PF00083">
    <property type="entry name" value="Sugar_tr"/>
    <property type="match status" value="1"/>
</dbReference>
<feature type="transmembrane region" description="Helical" evidence="7">
    <location>
        <begin position="75"/>
        <end position="97"/>
    </location>
</feature>
<feature type="transmembrane region" description="Helical" evidence="7">
    <location>
        <begin position="134"/>
        <end position="154"/>
    </location>
</feature>
<comment type="caution">
    <text evidence="9">The sequence shown here is derived from an EMBL/GenBank/DDBJ whole genome shotgun (WGS) entry which is preliminary data.</text>
</comment>
<dbReference type="Proteomes" id="UP000007148">
    <property type="component" value="Unassembled WGS sequence"/>
</dbReference>
<feature type="transmembrane region" description="Helical" evidence="7">
    <location>
        <begin position="443"/>
        <end position="462"/>
    </location>
</feature>
<dbReference type="PANTHER" id="PTHR48022:SF29">
    <property type="entry name" value="SUGAR TRANSPORTER, PUTATIVE (AFU_ORTHOLOGUE AFUA_6G14500)-RELATED"/>
    <property type="match status" value="1"/>
</dbReference>
<evidence type="ECO:0000256" key="3">
    <source>
        <dbReference type="ARBA" id="ARBA00022692"/>
    </source>
</evidence>
<dbReference type="OrthoDB" id="6133115at2759"/>
<dbReference type="PANTHER" id="PTHR48022">
    <property type="entry name" value="PLASTIDIC GLUCOSE TRANSPORTER 4"/>
    <property type="match status" value="1"/>
</dbReference>
<dbReference type="InterPro" id="IPR005828">
    <property type="entry name" value="MFS_sugar_transport-like"/>
</dbReference>
<feature type="region of interest" description="Disordered" evidence="6">
    <location>
        <begin position="486"/>
        <end position="525"/>
    </location>
</feature>
<evidence type="ECO:0000313" key="9">
    <source>
        <dbReference type="EMBL" id="CCA71201.1"/>
    </source>
</evidence>
<feature type="transmembrane region" description="Helical" evidence="7">
    <location>
        <begin position="378"/>
        <end position="401"/>
    </location>
</feature>
<name>G4TIR7_SERID</name>
<accession>G4TIR7</accession>
<sequence length="525" mass="58949">MGGDIAGGDPLVTQYVLEDTTPWYKKRNLRYLYFVLVPTCIGVEITSGFDSSMMNGLQGVTYWDNYFGHPQGQTLGLMSSAYSLGCILSLPFIPFVVDRLGRRLSIVCGSCVMLVGVALQASAVNYAMFTIARAVMGFGMPICIVSASALIGELSYPKERTYLGSLFNASWFIGAIVAAGTTYGTFAMPNNWSWRIPSILQAAPSLLQISFMMLLPESPRWLISKGREEEAFQILATYHAEGDRESELVKAEYAQINVTIQMEMENSKRSWKEMIATAGMRKRVTIATALGLFTQCYYLKQILKDVGITDNKTVNQINVANTCWGLLNATTIAFLVYKLKRRTAYLLCTTSLLCIYTGWTISAARYTIAKDKQASHAVLAFIFLYSPAYNIGYNALTYTFLVELFPFAVRARGITLFQLFGRMASFFNQYVNPIGIKNAGWKYYLSYVVWLAFEVIFVYFMFPETSGRTLEELAFIFEGEEVRKRQAKETEQELHQGPIGQPMKVASPNEKLPTYNEQMKAEDKA</sequence>
<evidence type="ECO:0000256" key="7">
    <source>
        <dbReference type="SAM" id="Phobius"/>
    </source>
</evidence>
<feature type="transmembrane region" description="Helical" evidence="7">
    <location>
        <begin position="344"/>
        <end position="366"/>
    </location>
</feature>
<keyword evidence="5 7" id="KW-0472">Membrane</keyword>
<dbReference type="Gene3D" id="1.20.1250.20">
    <property type="entry name" value="MFS general substrate transporter like domains"/>
    <property type="match status" value="1"/>
</dbReference>
<evidence type="ECO:0000256" key="6">
    <source>
        <dbReference type="SAM" id="MobiDB-lite"/>
    </source>
</evidence>
<dbReference type="TCDB" id="2.A.1.1.127">
    <property type="family name" value="the major facilitator superfamily (mfs)"/>
</dbReference>
<protein>
    <submittedName>
        <fullName evidence="9">Related to hexose transporter protein</fullName>
    </submittedName>
</protein>
<proteinExistence type="inferred from homology"/>
<dbReference type="PROSITE" id="PS50850">
    <property type="entry name" value="MFS"/>
    <property type="match status" value="1"/>
</dbReference>
<dbReference type="EMBL" id="CAFZ01000110">
    <property type="protein sequence ID" value="CCA71201.1"/>
    <property type="molecule type" value="Genomic_DNA"/>
</dbReference>
<keyword evidence="3 7" id="KW-0812">Transmembrane</keyword>
<dbReference type="SUPFAM" id="SSF103473">
    <property type="entry name" value="MFS general substrate transporter"/>
    <property type="match status" value="1"/>
</dbReference>
<dbReference type="InterPro" id="IPR020846">
    <property type="entry name" value="MFS_dom"/>
</dbReference>
<keyword evidence="10" id="KW-1185">Reference proteome</keyword>
<dbReference type="AlphaFoldDB" id="G4TIR7"/>
<evidence type="ECO:0000313" key="10">
    <source>
        <dbReference type="Proteomes" id="UP000007148"/>
    </source>
</evidence>
<evidence type="ECO:0000256" key="2">
    <source>
        <dbReference type="ARBA" id="ARBA00010992"/>
    </source>
</evidence>
<dbReference type="GO" id="GO:0016020">
    <property type="term" value="C:membrane"/>
    <property type="evidence" value="ECO:0007669"/>
    <property type="project" value="UniProtKB-SubCell"/>
</dbReference>
<dbReference type="GO" id="GO:0005351">
    <property type="term" value="F:carbohydrate:proton symporter activity"/>
    <property type="evidence" value="ECO:0007669"/>
    <property type="project" value="TreeGrafter"/>
</dbReference>
<dbReference type="STRING" id="1109443.G4TIR7"/>
<organism evidence="9 10">
    <name type="scientific">Serendipita indica (strain DSM 11827)</name>
    <name type="common">Root endophyte fungus</name>
    <name type="synonym">Piriformospora indica</name>
    <dbReference type="NCBI Taxonomy" id="1109443"/>
    <lineage>
        <taxon>Eukaryota</taxon>
        <taxon>Fungi</taxon>
        <taxon>Dikarya</taxon>
        <taxon>Basidiomycota</taxon>
        <taxon>Agaricomycotina</taxon>
        <taxon>Agaricomycetes</taxon>
        <taxon>Sebacinales</taxon>
        <taxon>Serendipitaceae</taxon>
        <taxon>Serendipita</taxon>
    </lineage>
</organism>
<feature type="transmembrane region" description="Helical" evidence="7">
    <location>
        <begin position="413"/>
        <end position="431"/>
    </location>
</feature>
<feature type="transmembrane region" description="Helical" evidence="7">
    <location>
        <begin position="31"/>
        <end position="49"/>
    </location>
</feature>
<reference evidence="9 10" key="1">
    <citation type="journal article" date="2011" name="PLoS Pathog.">
        <title>Endophytic Life Strategies Decoded by Genome and Transcriptome Analyses of the Mutualistic Root Symbiont Piriformospora indica.</title>
        <authorList>
            <person name="Zuccaro A."/>
            <person name="Lahrmann U."/>
            <person name="Guldener U."/>
            <person name="Langen G."/>
            <person name="Pfiffi S."/>
            <person name="Biedenkopf D."/>
            <person name="Wong P."/>
            <person name="Samans B."/>
            <person name="Grimm C."/>
            <person name="Basiewicz M."/>
            <person name="Murat C."/>
            <person name="Martin F."/>
            <person name="Kogel K.H."/>
        </authorList>
    </citation>
    <scope>NUCLEOTIDE SEQUENCE [LARGE SCALE GENOMIC DNA]</scope>
    <source>
        <strain evidence="9 10">DSM 11827</strain>
    </source>
</reference>
<evidence type="ECO:0000256" key="5">
    <source>
        <dbReference type="ARBA" id="ARBA00023136"/>
    </source>
</evidence>
<dbReference type="FunFam" id="1.20.1250.20:FF:000117">
    <property type="entry name" value="MFS hexose transporter"/>
    <property type="match status" value="1"/>
</dbReference>
<feature type="transmembrane region" description="Helical" evidence="7">
    <location>
        <begin position="104"/>
        <end position="128"/>
    </location>
</feature>
<comment type="similarity">
    <text evidence="2">Belongs to the major facilitator superfamily. Sugar transporter (TC 2.A.1.1) family.</text>
</comment>
<dbReference type="OMA" id="FYNIGWN"/>
<gene>
    <name evidence="9" type="ORF">PIIN_05137</name>
</gene>